<comment type="caution">
    <text evidence="1">The sequence shown here is derived from an EMBL/GenBank/DDBJ whole genome shotgun (WGS) entry which is preliminary data.</text>
</comment>
<dbReference type="EMBL" id="MGAF01000053">
    <property type="protein sequence ID" value="OGK39290.1"/>
    <property type="molecule type" value="Genomic_DNA"/>
</dbReference>
<name>A0A1F7I7D8_9BACT</name>
<dbReference type="Proteomes" id="UP000179270">
    <property type="component" value="Unassembled WGS sequence"/>
</dbReference>
<dbReference type="AlphaFoldDB" id="A0A1F7I7D8"/>
<reference evidence="1 2" key="1">
    <citation type="journal article" date="2016" name="Nat. Commun.">
        <title>Thousands of microbial genomes shed light on interconnected biogeochemical processes in an aquifer system.</title>
        <authorList>
            <person name="Anantharaman K."/>
            <person name="Brown C.T."/>
            <person name="Hug L.A."/>
            <person name="Sharon I."/>
            <person name="Castelle C.J."/>
            <person name="Probst A.J."/>
            <person name="Thomas B.C."/>
            <person name="Singh A."/>
            <person name="Wilkins M.J."/>
            <person name="Karaoz U."/>
            <person name="Brodie E.L."/>
            <person name="Williams K.H."/>
            <person name="Hubbard S.S."/>
            <person name="Banfield J.F."/>
        </authorList>
    </citation>
    <scope>NUCLEOTIDE SEQUENCE [LARGE SCALE GENOMIC DNA]</scope>
</reference>
<evidence type="ECO:0000313" key="2">
    <source>
        <dbReference type="Proteomes" id="UP000179270"/>
    </source>
</evidence>
<organism evidence="1 2">
    <name type="scientific">Candidatus Roizmanbacteria bacterium RIFCSPLOWO2_01_FULL_35_13</name>
    <dbReference type="NCBI Taxonomy" id="1802055"/>
    <lineage>
        <taxon>Bacteria</taxon>
        <taxon>Candidatus Roizmaniibacteriota</taxon>
    </lineage>
</organism>
<protein>
    <submittedName>
        <fullName evidence="1">Uncharacterized protein</fullName>
    </submittedName>
</protein>
<gene>
    <name evidence="1" type="ORF">A3A74_00460</name>
</gene>
<sequence length="89" mass="10167">MQSDSNVKDILDMVKILGSYGKPVMLAHYKPANGSNEVFNNDMNKLFTDETMNQLISKGLFAFSYMDYNLLENETSYQIVKNGILKYGR</sequence>
<accession>A0A1F7I7D8</accession>
<proteinExistence type="predicted"/>
<evidence type="ECO:0000313" key="1">
    <source>
        <dbReference type="EMBL" id="OGK39290.1"/>
    </source>
</evidence>